<proteinExistence type="predicted"/>
<evidence type="ECO:0000256" key="3">
    <source>
        <dbReference type="ARBA" id="ARBA00022989"/>
    </source>
</evidence>
<protein>
    <recommendedName>
        <fullName evidence="8">Major facilitator superfamily (MFS) profile domain-containing protein</fullName>
    </recommendedName>
</protein>
<keyword evidence="4 5" id="KW-0472">Membrane</keyword>
<organism evidence="6 7">
    <name type="scientific">Elysia chlorotica</name>
    <name type="common">Eastern emerald elysia</name>
    <name type="synonym">Sea slug</name>
    <dbReference type="NCBI Taxonomy" id="188477"/>
    <lineage>
        <taxon>Eukaryota</taxon>
        <taxon>Metazoa</taxon>
        <taxon>Spiralia</taxon>
        <taxon>Lophotrochozoa</taxon>
        <taxon>Mollusca</taxon>
        <taxon>Gastropoda</taxon>
        <taxon>Heterobranchia</taxon>
        <taxon>Euthyneura</taxon>
        <taxon>Panpulmonata</taxon>
        <taxon>Sacoglossa</taxon>
        <taxon>Placobranchoidea</taxon>
        <taxon>Plakobranchidae</taxon>
        <taxon>Elysia</taxon>
    </lineage>
</organism>
<feature type="transmembrane region" description="Helical" evidence="5">
    <location>
        <begin position="204"/>
        <end position="225"/>
    </location>
</feature>
<comment type="caution">
    <text evidence="6">The sequence shown here is derived from an EMBL/GenBank/DDBJ whole genome shotgun (WGS) entry which is preliminary data.</text>
</comment>
<dbReference type="PANTHER" id="PTHR24064">
    <property type="entry name" value="SOLUTE CARRIER FAMILY 22 MEMBER"/>
    <property type="match status" value="1"/>
</dbReference>
<dbReference type="EMBL" id="RQTK01000692">
    <property type="protein sequence ID" value="RUS76025.1"/>
    <property type="molecule type" value="Genomic_DNA"/>
</dbReference>
<comment type="subcellular location">
    <subcellularLocation>
        <location evidence="1">Membrane</location>
        <topology evidence="1">Multi-pass membrane protein</topology>
    </subcellularLocation>
</comment>
<dbReference type="STRING" id="188477.A0A433T394"/>
<dbReference type="GO" id="GO:0016020">
    <property type="term" value="C:membrane"/>
    <property type="evidence" value="ECO:0007669"/>
    <property type="project" value="UniProtKB-SubCell"/>
</dbReference>
<evidence type="ECO:0000256" key="5">
    <source>
        <dbReference type="SAM" id="Phobius"/>
    </source>
</evidence>
<evidence type="ECO:0000313" key="6">
    <source>
        <dbReference type="EMBL" id="RUS76025.1"/>
    </source>
</evidence>
<dbReference type="GO" id="GO:0022857">
    <property type="term" value="F:transmembrane transporter activity"/>
    <property type="evidence" value="ECO:0007669"/>
    <property type="project" value="InterPro"/>
</dbReference>
<feature type="transmembrane region" description="Helical" evidence="5">
    <location>
        <begin position="169"/>
        <end position="192"/>
    </location>
</feature>
<evidence type="ECO:0000256" key="1">
    <source>
        <dbReference type="ARBA" id="ARBA00004141"/>
    </source>
</evidence>
<evidence type="ECO:0000256" key="2">
    <source>
        <dbReference type="ARBA" id="ARBA00022692"/>
    </source>
</evidence>
<evidence type="ECO:0008006" key="8">
    <source>
        <dbReference type="Google" id="ProtNLM"/>
    </source>
</evidence>
<accession>A0A433T394</accession>
<dbReference type="InterPro" id="IPR005828">
    <property type="entry name" value="MFS_sugar_transport-like"/>
</dbReference>
<dbReference type="InterPro" id="IPR036259">
    <property type="entry name" value="MFS_trans_sf"/>
</dbReference>
<dbReference type="AlphaFoldDB" id="A0A433T394"/>
<feature type="transmembrane region" description="Helical" evidence="5">
    <location>
        <begin position="137"/>
        <end position="157"/>
    </location>
</feature>
<keyword evidence="2 5" id="KW-0812">Transmembrane</keyword>
<gene>
    <name evidence="6" type="ORF">EGW08_016203</name>
</gene>
<feature type="transmembrane region" description="Helical" evidence="5">
    <location>
        <begin position="58"/>
        <end position="77"/>
    </location>
</feature>
<feature type="transmembrane region" description="Helical" evidence="5">
    <location>
        <begin position="231"/>
        <end position="250"/>
    </location>
</feature>
<dbReference type="OrthoDB" id="2261376at2759"/>
<reference evidence="6 7" key="1">
    <citation type="submission" date="2019-01" db="EMBL/GenBank/DDBJ databases">
        <title>A draft genome assembly of the solar-powered sea slug Elysia chlorotica.</title>
        <authorList>
            <person name="Cai H."/>
            <person name="Li Q."/>
            <person name="Fang X."/>
            <person name="Li J."/>
            <person name="Curtis N.E."/>
            <person name="Altenburger A."/>
            <person name="Shibata T."/>
            <person name="Feng M."/>
            <person name="Maeda T."/>
            <person name="Schwartz J.A."/>
            <person name="Shigenobu S."/>
            <person name="Lundholm N."/>
            <person name="Nishiyama T."/>
            <person name="Yang H."/>
            <person name="Hasebe M."/>
            <person name="Li S."/>
            <person name="Pierce S.K."/>
            <person name="Wang J."/>
        </authorList>
    </citation>
    <scope>NUCLEOTIDE SEQUENCE [LARGE SCALE GENOMIC DNA]</scope>
    <source>
        <strain evidence="6">EC2010</strain>
        <tissue evidence="6">Whole organism of an adult</tissue>
    </source>
</reference>
<dbReference type="Gene3D" id="1.20.1250.20">
    <property type="entry name" value="MFS general substrate transporter like domains"/>
    <property type="match status" value="1"/>
</dbReference>
<sequence>MDNVLYYVEEKGFTHLSAALELVGPRWRHVVGIFLTSTWSVGVLYVGMLSMFLRDWQLLQLAASLPAACFLFFLCFVPESARWLARKKRYSEAEKILEHIASRNGNKLAVRIDLDRDAIEDTPQAQSLLMFLRCPPLLWRLIVVLFNWFACSLTYYGLSLNVGHLFGNIHLNFLLSGIFELIGFAMVVLLLSRMGRKKMYCLSLMLAGLGCLLTVIPVLLGGAWSVHGVRALAMTGKFGIASAFAVLWLYTPEMFPTALRAGVTGASSCSARLGGVAASYLANLVSCSVGEKLSPQVIELGAPFLWLCPSKTTRSKIYRVFT</sequence>
<evidence type="ECO:0000313" key="7">
    <source>
        <dbReference type="Proteomes" id="UP000271974"/>
    </source>
</evidence>
<dbReference type="Pfam" id="PF00083">
    <property type="entry name" value="Sugar_tr"/>
    <property type="match status" value="1"/>
</dbReference>
<name>A0A433T394_ELYCH</name>
<dbReference type="SUPFAM" id="SSF103473">
    <property type="entry name" value="MFS general substrate transporter"/>
    <property type="match status" value="1"/>
</dbReference>
<keyword evidence="7" id="KW-1185">Reference proteome</keyword>
<evidence type="ECO:0000256" key="4">
    <source>
        <dbReference type="ARBA" id="ARBA00023136"/>
    </source>
</evidence>
<keyword evidence="3 5" id="KW-1133">Transmembrane helix</keyword>
<feature type="transmembrane region" description="Helical" evidence="5">
    <location>
        <begin position="30"/>
        <end position="52"/>
    </location>
</feature>
<dbReference type="Proteomes" id="UP000271974">
    <property type="component" value="Unassembled WGS sequence"/>
</dbReference>